<dbReference type="Pfam" id="PF02557">
    <property type="entry name" value="VanY"/>
    <property type="match status" value="1"/>
</dbReference>
<dbReference type="Gene3D" id="3.30.1380.10">
    <property type="match status" value="1"/>
</dbReference>
<dbReference type="PANTHER" id="PTHR34385:SF1">
    <property type="entry name" value="PEPTIDOGLYCAN L-ALANYL-D-GLUTAMATE ENDOPEPTIDASE CWLK"/>
    <property type="match status" value="1"/>
</dbReference>
<organism evidence="2 3">
    <name type="scientific">Cellulomonas edaphi</name>
    <dbReference type="NCBI Taxonomy" id="3053468"/>
    <lineage>
        <taxon>Bacteria</taxon>
        <taxon>Bacillati</taxon>
        <taxon>Actinomycetota</taxon>
        <taxon>Actinomycetes</taxon>
        <taxon>Micrococcales</taxon>
        <taxon>Cellulomonadaceae</taxon>
        <taxon>Cellulomonas</taxon>
    </lineage>
</organism>
<dbReference type="Proteomes" id="UP001321453">
    <property type="component" value="Unassembled WGS sequence"/>
</dbReference>
<evidence type="ECO:0000313" key="3">
    <source>
        <dbReference type="Proteomes" id="UP001321453"/>
    </source>
</evidence>
<dbReference type="InterPro" id="IPR009045">
    <property type="entry name" value="Zn_M74/Hedgehog-like"/>
</dbReference>
<dbReference type="RefSeq" id="WP_289445130.1">
    <property type="nucleotide sequence ID" value="NZ_JAUCGR010000001.1"/>
</dbReference>
<reference evidence="2 3" key="1">
    <citation type="submission" date="2023-06" db="EMBL/GenBank/DDBJ databases">
        <title>Cellulomonas sp. MW9 Whole genome sequence.</title>
        <authorList>
            <person name="Park S."/>
        </authorList>
    </citation>
    <scope>NUCLEOTIDE SEQUENCE [LARGE SCALE GENOMIC DNA]</scope>
    <source>
        <strain evidence="2 3">MW9</strain>
    </source>
</reference>
<accession>A0ABT7S3U4</accession>
<dbReference type="PANTHER" id="PTHR34385">
    <property type="entry name" value="D-ALANYL-D-ALANINE CARBOXYPEPTIDASE"/>
    <property type="match status" value="1"/>
</dbReference>
<dbReference type="InterPro" id="IPR052179">
    <property type="entry name" value="DD-CPase-like"/>
</dbReference>
<name>A0ABT7S3U4_9CELL</name>
<dbReference type="InterPro" id="IPR003709">
    <property type="entry name" value="VanY-like_core_dom"/>
</dbReference>
<feature type="domain" description="D-alanyl-D-alanine carboxypeptidase-like core" evidence="1">
    <location>
        <begin position="66"/>
        <end position="141"/>
    </location>
</feature>
<dbReference type="CDD" id="cd14846">
    <property type="entry name" value="Peptidase_M15_like"/>
    <property type="match status" value="1"/>
</dbReference>
<dbReference type="SUPFAM" id="SSF55166">
    <property type="entry name" value="Hedgehog/DD-peptidase"/>
    <property type="match status" value="1"/>
</dbReference>
<dbReference type="EMBL" id="JAUCGR010000001">
    <property type="protein sequence ID" value="MDM7830285.1"/>
    <property type="molecule type" value="Genomic_DNA"/>
</dbReference>
<evidence type="ECO:0000313" key="2">
    <source>
        <dbReference type="EMBL" id="MDM7830285.1"/>
    </source>
</evidence>
<proteinExistence type="predicted"/>
<sequence length="187" mass="19731">MTTYVHGRPERPARRRPRALIVLLLLAAAVGVALRLADPSGASEPLVPVAASDAPPETGDPVLAGLDDELAARFAHAQRVAAADGVRLTLTSGKRSAAEQQELVEAAVERYGSEREAHRWVLPPGSSAHVKGLAVDVGPTSGALWLGEHGLELGLCRTYANELWHFEKLPDGATACAPMHPDSSSGW</sequence>
<keyword evidence="3" id="KW-1185">Reference proteome</keyword>
<comment type="caution">
    <text evidence="2">The sequence shown here is derived from an EMBL/GenBank/DDBJ whole genome shotgun (WGS) entry which is preliminary data.</text>
</comment>
<gene>
    <name evidence="2" type="ORF">QRT05_02975</name>
</gene>
<evidence type="ECO:0000259" key="1">
    <source>
        <dbReference type="Pfam" id="PF02557"/>
    </source>
</evidence>
<protein>
    <submittedName>
        <fullName evidence="2">M15 family metallopeptidase</fullName>
    </submittedName>
</protein>